<feature type="domain" description="Tr-type G" evidence="11">
    <location>
        <begin position="397"/>
        <end position="566"/>
    </location>
</feature>
<dbReference type="PROSITE" id="PS51722">
    <property type="entry name" value="G_TR_2"/>
    <property type="match status" value="1"/>
</dbReference>
<dbReference type="Proteomes" id="UP000325292">
    <property type="component" value="Chromosome"/>
</dbReference>
<dbReference type="Pfam" id="PF22042">
    <property type="entry name" value="EF-G_D2"/>
    <property type="match status" value="1"/>
</dbReference>
<dbReference type="NCBIfam" id="TIGR00487">
    <property type="entry name" value="IF-2"/>
    <property type="match status" value="1"/>
</dbReference>
<evidence type="ECO:0000313" key="13">
    <source>
        <dbReference type="Proteomes" id="UP000325292"/>
    </source>
</evidence>
<dbReference type="PROSITE" id="PS01176">
    <property type="entry name" value="IF2"/>
    <property type="match status" value="1"/>
</dbReference>
<dbReference type="HAMAP" id="MF_00100_B">
    <property type="entry name" value="IF_2_B"/>
    <property type="match status" value="1"/>
</dbReference>
<accession>A0ABN5GYX7</accession>
<dbReference type="CDD" id="cd03702">
    <property type="entry name" value="IF2_mtIF2_II"/>
    <property type="match status" value="1"/>
</dbReference>
<evidence type="ECO:0000256" key="1">
    <source>
        <dbReference type="ARBA" id="ARBA00007733"/>
    </source>
</evidence>
<dbReference type="InterPro" id="IPR027417">
    <property type="entry name" value="P-loop_NTPase"/>
</dbReference>
<dbReference type="InterPro" id="IPR009000">
    <property type="entry name" value="Transl_B-barrel_sf"/>
</dbReference>
<dbReference type="Gene3D" id="1.10.10.2480">
    <property type="match status" value="1"/>
</dbReference>
<feature type="compositionally biased region" description="Low complexity" evidence="10">
    <location>
        <begin position="141"/>
        <end position="171"/>
    </location>
</feature>
<keyword evidence="4 8" id="KW-0547">Nucleotide-binding</keyword>
<evidence type="ECO:0000259" key="11">
    <source>
        <dbReference type="PROSITE" id="PS51722"/>
    </source>
</evidence>
<dbReference type="InterPro" id="IPR036925">
    <property type="entry name" value="TIF_IF2_dom3_sf"/>
</dbReference>
<dbReference type="PANTHER" id="PTHR43381:SF5">
    <property type="entry name" value="TR-TYPE G DOMAIN-CONTAINING PROTEIN"/>
    <property type="match status" value="1"/>
</dbReference>
<dbReference type="EMBL" id="CP019454">
    <property type="protein sequence ID" value="AUW93705.1"/>
    <property type="molecule type" value="Genomic_DNA"/>
</dbReference>
<dbReference type="Gene3D" id="2.40.30.10">
    <property type="entry name" value="Translation factors"/>
    <property type="match status" value="2"/>
</dbReference>
<evidence type="ECO:0000256" key="9">
    <source>
        <dbReference type="RuleBase" id="RU000644"/>
    </source>
</evidence>
<dbReference type="InterPro" id="IPR053905">
    <property type="entry name" value="EF-G-like_DII"/>
</dbReference>
<evidence type="ECO:0000256" key="5">
    <source>
        <dbReference type="ARBA" id="ARBA00022917"/>
    </source>
</evidence>
<protein>
    <recommendedName>
        <fullName evidence="2 8">Translation initiation factor IF-2</fullName>
    </recommendedName>
</protein>
<feature type="binding site" evidence="8">
    <location>
        <begin position="452"/>
        <end position="456"/>
    </location>
    <ligand>
        <name>GTP</name>
        <dbReference type="ChEBI" id="CHEBI:37565"/>
    </ligand>
</feature>
<dbReference type="Pfam" id="PF04760">
    <property type="entry name" value="IF2_N"/>
    <property type="match status" value="2"/>
</dbReference>
<feature type="compositionally biased region" description="Basic and acidic residues" evidence="10">
    <location>
        <begin position="120"/>
        <end position="134"/>
    </location>
</feature>
<dbReference type="Gene3D" id="3.40.50.300">
    <property type="entry name" value="P-loop containing nucleotide triphosphate hydrolases"/>
    <property type="match status" value="1"/>
</dbReference>
<keyword evidence="13" id="KW-1185">Reference proteome</keyword>
<proteinExistence type="inferred from homology"/>
<comment type="subcellular location">
    <subcellularLocation>
        <location evidence="8">Cytoplasm</location>
    </subcellularLocation>
</comment>
<comment type="similarity">
    <text evidence="1 8 9">Belongs to the TRAFAC class translation factor GTPase superfamily. Classic translation factor GTPase family. IF-2 subfamily.</text>
</comment>
<feature type="binding site" evidence="8">
    <location>
        <begin position="406"/>
        <end position="413"/>
    </location>
    <ligand>
        <name>GTP</name>
        <dbReference type="ChEBI" id="CHEBI:37565"/>
    </ligand>
</feature>
<dbReference type="InterPro" id="IPR044145">
    <property type="entry name" value="IF2_II"/>
</dbReference>
<evidence type="ECO:0000256" key="6">
    <source>
        <dbReference type="ARBA" id="ARBA00023134"/>
    </source>
</evidence>
<dbReference type="InterPro" id="IPR023115">
    <property type="entry name" value="TIF_IF2_dom3"/>
</dbReference>
<feature type="compositionally biased region" description="Polar residues" evidence="10">
    <location>
        <begin position="298"/>
        <end position="307"/>
    </location>
</feature>
<gene>
    <name evidence="8" type="primary">infB</name>
    <name evidence="12" type="ORF">BXT84_06910</name>
</gene>
<dbReference type="InterPro" id="IPR000178">
    <property type="entry name" value="TF_IF2_bacterial-like"/>
</dbReference>
<dbReference type="Pfam" id="PF11987">
    <property type="entry name" value="IF-2"/>
    <property type="match status" value="1"/>
</dbReference>
<evidence type="ECO:0000256" key="3">
    <source>
        <dbReference type="ARBA" id="ARBA00022540"/>
    </source>
</evidence>
<evidence type="ECO:0000256" key="10">
    <source>
        <dbReference type="SAM" id="MobiDB-lite"/>
    </source>
</evidence>
<reference evidence="12 13" key="1">
    <citation type="journal article" date="2019" name="Sci. Rep.">
        <title>Sulfobacillus thermotolerans: new insights into resistance and metabolic capacities of acidophilic chemolithotrophs.</title>
        <authorList>
            <person name="Panyushkina A.E."/>
            <person name="Babenko V.V."/>
            <person name="Nikitina A.S."/>
            <person name="Selezneva O.V."/>
            <person name="Tsaplina I.A."/>
            <person name="Letarova M.A."/>
            <person name="Kostryukova E.S."/>
            <person name="Letarov A.V."/>
        </authorList>
    </citation>
    <scope>NUCLEOTIDE SEQUENCE [LARGE SCALE GENOMIC DNA]</scope>
    <source>
        <strain evidence="12 13">Kr1</strain>
    </source>
</reference>
<dbReference type="SUPFAM" id="SSF50447">
    <property type="entry name" value="Translation proteins"/>
    <property type="match status" value="2"/>
</dbReference>
<dbReference type="Pfam" id="PF00009">
    <property type="entry name" value="GTP_EFTU"/>
    <property type="match status" value="1"/>
</dbReference>
<keyword evidence="6 8" id="KW-0342">GTP-binding</keyword>
<keyword evidence="8" id="KW-0963">Cytoplasm</keyword>
<keyword evidence="3 8" id="KW-0396">Initiation factor</keyword>
<dbReference type="InterPro" id="IPR000795">
    <property type="entry name" value="T_Tr_GTP-bd_dom"/>
</dbReference>
<feature type="region of interest" description="G-domain" evidence="8">
    <location>
        <begin position="400"/>
        <end position="548"/>
    </location>
</feature>
<feature type="compositionally biased region" description="Basic and acidic residues" evidence="10">
    <location>
        <begin position="255"/>
        <end position="271"/>
    </location>
</feature>
<evidence type="ECO:0000256" key="2">
    <source>
        <dbReference type="ARBA" id="ARBA00020675"/>
    </source>
</evidence>
<dbReference type="InterPro" id="IPR005225">
    <property type="entry name" value="Small_GTP-bd"/>
</dbReference>
<organism evidence="12 13">
    <name type="scientific">Sulfobacillus thermotolerans</name>
    <dbReference type="NCBI Taxonomy" id="338644"/>
    <lineage>
        <taxon>Bacteria</taxon>
        <taxon>Bacillati</taxon>
        <taxon>Bacillota</taxon>
        <taxon>Clostridia</taxon>
        <taxon>Eubacteriales</taxon>
        <taxon>Clostridiales Family XVII. Incertae Sedis</taxon>
        <taxon>Sulfobacillus</taxon>
    </lineage>
</organism>
<dbReference type="SUPFAM" id="SSF52156">
    <property type="entry name" value="Initiation factor IF2/eIF5b, domain 3"/>
    <property type="match status" value="1"/>
</dbReference>
<evidence type="ECO:0000313" key="12">
    <source>
        <dbReference type="EMBL" id="AUW93705.1"/>
    </source>
</evidence>
<dbReference type="InterPro" id="IPR006847">
    <property type="entry name" value="IF2_N"/>
</dbReference>
<keyword evidence="5 8" id="KW-0648">Protein biosynthesis</keyword>
<dbReference type="CDD" id="cd01887">
    <property type="entry name" value="IF2_eIF5B"/>
    <property type="match status" value="1"/>
</dbReference>
<evidence type="ECO:0000256" key="8">
    <source>
        <dbReference type="HAMAP-Rule" id="MF_00100"/>
    </source>
</evidence>
<dbReference type="CDD" id="cd03692">
    <property type="entry name" value="mtIF2_IVc"/>
    <property type="match status" value="1"/>
</dbReference>
<dbReference type="SUPFAM" id="SSF52540">
    <property type="entry name" value="P-loop containing nucleoside triphosphate hydrolases"/>
    <property type="match status" value="1"/>
</dbReference>
<dbReference type="PANTHER" id="PTHR43381">
    <property type="entry name" value="TRANSLATION INITIATION FACTOR IF-2-RELATED"/>
    <property type="match status" value="1"/>
</dbReference>
<dbReference type="InterPro" id="IPR015760">
    <property type="entry name" value="TIF_IF2"/>
</dbReference>
<dbReference type="Gene3D" id="3.40.50.10050">
    <property type="entry name" value="Translation initiation factor IF- 2, domain 3"/>
    <property type="match status" value="1"/>
</dbReference>
<name>A0ABN5GYX7_9FIRM</name>
<sequence length="896" mass="96268">MTEKEKVRVYELAKEVKLDSRRLIDLLHRLHVENIKNHMSTVEPEAVQTVKNIMEGKLPPEPKSQEPAVSEPVRKTEPTPSVPAHSEGPTVAGTPLVSSSHDEKNHVSTSAKPMANGARPDNRSPRPTNGRDNRPYPPREGANGRSAASASSNRPASASTSRPQTSYNAGGTRTGGAGYNGGNRPAGGGERRGPGPSRPSGPRPQGSGYNGPGPRPSGRPGGAPAGASSNRSGGTGPRPASRPIGAPLAAPPTRPAREQNRRGAYNKDRRTTPAMSSGRRKNAWEDENYGSKHRSKSQKNQVKQQETVMPPVQRHIIISSAIMVKDLADQLGVKATELIKRLIGLGVMAGVNQELDRETAVIIATEFGATVEERATQEEQEEIILQGEDDSPESLTERPPVVTVMGHVDHGKTSLLDRIRATRVTQSEAGGITQHIGASVIEWNDRKVVFLDTPGHEAFTSMRARGAQVTDVAVLVVAANDGVMPQTVEAINHAKAANVPIVVAINKIDLPGANPDKVRTELSNYGLIAEEWGGDTIMVPVSARTGEGIENLLEALILQADVLELKANSQRAAQGTIIEAKLDKGRGPVATVLVSRGMLNVGDVFVAGAVYGRVRALINDRGQRVKSAGPSMPVEVLGFNQLPEAGDDFVILADERQAKSIADSRQDRIRRQSEPNARGVSLDDFLQRLKDEAVKELNLVIKADVHGSAEALAQSVSKLSNDEVRVRVLHAGVGSITETDVMLAQASNAIIVGFGVGVENKARQIAEKEHVDIRSYRVIYDAIDDINKALRGMLEPKFQEVILGRAEVREVFRVPKIGAIGGCYVTDGKILRSGKVRVLRDGAVIHEGNIASLKRFKDDVREVATGFECGIGLEKFNDIKVGDIFEAFSEEEVKAS</sequence>
<evidence type="ECO:0000256" key="4">
    <source>
        <dbReference type="ARBA" id="ARBA00022741"/>
    </source>
</evidence>
<feature type="binding site" evidence="8">
    <location>
        <begin position="506"/>
        <end position="509"/>
    </location>
    <ligand>
        <name>GTP</name>
        <dbReference type="ChEBI" id="CHEBI:37565"/>
    </ligand>
</feature>
<feature type="compositionally biased region" description="Gly residues" evidence="10">
    <location>
        <begin position="172"/>
        <end position="188"/>
    </location>
</feature>
<evidence type="ECO:0000256" key="7">
    <source>
        <dbReference type="ARBA" id="ARBA00025162"/>
    </source>
</evidence>
<dbReference type="NCBIfam" id="TIGR00231">
    <property type="entry name" value="small_GTP"/>
    <property type="match status" value="1"/>
</dbReference>
<feature type="region of interest" description="Disordered" evidence="10">
    <location>
        <begin position="56"/>
        <end position="308"/>
    </location>
</feature>
<dbReference type="GO" id="GO:0003743">
    <property type="term" value="F:translation initiation factor activity"/>
    <property type="evidence" value="ECO:0007669"/>
    <property type="project" value="UniProtKB-KW"/>
</dbReference>
<comment type="function">
    <text evidence="7 8 9">One of the essential components for the initiation of protein synthesis. Protects formylmethionyl-tRNA from spontaneous hydrolysis and promotes its binding to the 30S ribosomal subunits. Also involved in the hydrolysis of GTP during the formation of the 70S ribosomal complex.</text>
</comment>